<evidence type="ECO:0000313" key="4">
    <source>
        <dbReference type="Proteomes" id="UP001223743"/>
    </source>
</evidence>
<dbReference type="Proteomes" id="UP001223743">
    <property type="component" value="Unassembled WGS sequence"/>
</dbReference>
<dbReference type="EMBL" id="JAUSWJ010000001">
    <property type="protein sequence ID" value="MDQ0514738.1"/>
    <property type="molecule type" value="Genomic_DNA"/>
</dbReference>
<feature type="domain" description="Glycosyl transferase CAP10" evidence="2">
    <location>
        <begin position="82"/>
        <end position="343"/>
    </location>
</feature>
<protein>
    <recommendedName>
        <fullName evidence="2">Glycosyl transferase CAP10 domain-containing protein</fullName>
    </recommendedName>
</protein>
<sequence>MERSLFGLVPKRLKEEVMLRRLATGIAEMALSPPSLAFEHGGERSRHRYKVGFERVNNQFRIVLDRDRLASDWPLYQMMWRRLPTLVRLISRTSPDVISLSGNISDGGDNEPGELSFCSDEPQAVLVPDPAFMTARLYQPFRELADSKPGQWASRRETLLWRGAITGPGHAATEQMDMDDPSLKLRVRLCIALRGLADVDVKLTASDRESDPQPHHTRDALRAHGLLGDFIAPSRWMNVKFALDIDGPTNSWGNFFTRLLMGCCVLKVASSHGFRQWYYDDIIPWTHYVPVAADLSDLMEKLEWCRSHDQACREIAAAGQDFALRRTVESETVATVQKLNELFGAG</sequence>
<comment type="caution">
    <text evidence="3">The sequence shown here is derived from an EMBL/GenBank/DDBJ whole genome shotgun (WGS) entry which is preliminary data.</text>
</comment>
<organism evidence="3 4">
    <name type="scientific">Kaistia geumhonensis</name>
    <dbReference type="NCBI Taxonomy" id="410839"/>
    <lineage>
        <taxon>Bacteria</taxon>
        <taxon>Pseudomonadati</taxon>
        <taxon>Pseudomonadota</taxon>
        <taxon>Alphaproteobacteria</taxon>
        <taxon>Hyphomicrobiales</taxon>
        <taxon>Kaistiaceae</taxon>
        <taxon>Kaistia</taxon>
    </lineage>
</organism>
<evidence type="ECO:0000259" key="2">
    <source>
        <dbReference type="SMART" id="SM00672"/>
    </source>
</evidence>
<dbReference type="PANTHER" id="PTHR12203">
    <property type="entry name" value="KDEL LYS-ASP-GLU-LEU CONTAINING - RELATED"/>
    <property type="match status" value="1"/>
</dbReference>
<reference evidence="3 4" key="1">
    <citation type="submission" date="2023-07" db="EMBL/GenBank/DDBJ databases">
        <title>Genomic Encyclopedia of Type Strains, Phase IV (KMG-IV): sequencing the most valuable type-strain genomes for metagenomic binning, comparative biology and taxonomic classification.</title>
        <authorList>
            <person name="Goeker M."/>
        </authorList>
    </citation>
    <scope>NUCLEOTIDE SEQUENCE [LARGE SCALE GENOMIC DNA]</scope>
    <source>
        <strain evidence="3 4">B1-1</strain>
    </source>
</reference>
<evidence type="ECO:0000256" key="1">
    <source>
        <dbReference type="ARBA" id="ARBA00022679"/>
    </source>
</evidence>
<dbReference type="PANTHER" id="PTHR12203:SF35">
    <property type="entry name" value="PROTEIN O-GLUCOSYLTRANSFERASE 1"/>
    <property type="match status" value="1"/>
</dbReference>
<proteinExistence type="predicted"/>
<dbReference type="Pfam" id="PF05686">
    <property type="entry name" value="Glyco_transf_90"/>
    <property type="match status" value="1"/>
</dbReference>
<keyword evidence="4" id="KW-1185">Reference proteome</keyword>
<evidence type="ECO:0000313" key="3">
    <source>
        <dbReference type="EMBL" id="MDQ0514738.1"/>
    </source>
</evidence>
<dbReference type="InterPro" id="IPR051091">
    <property type="entry name" value="O-Glucosyltr/Glycosyltrsf_90"/>
</dbReference>
<accession>A0ABU0M1K1</accession>
<dbReference type="InterPro" id="IPR006598">
    <property type="entry name" value="CAP10"/>
</dbReference>
<keyword evidence="1" id="KW-0808">Transferase</keyword>
<dbReference type="RefSeq" id="WP_266281859.1">
    <property type="nucleotide sequence ID" value="NZ_JAPKNF010000001.1"/>
</dbReference>
<dbReference type="SMART" id="SM00672">
    <property type="entry name" value="CAP10"/>
    <property type="match status" value="1"/>
</dbReference>
<gene>
    <name evidence="3" type="ORF">QO015_000351</name>
</gene>
<name>A0ABU0M1K1_9HYPH</name>